<name>A0A5C5X453_9PLAN</name>
<feature type="domain" description="DUF58" evidence="2">
    <location>
        <begin position="46"/>
        <end position="261"/>
    </location>
</feature>
<protein>
    <recommendedName>
        <fullName evidence="2">DUF58 domain-containing protein</fullName>
    </recommendedName>
</protein>
<sequence length="305" mass="34532">MEQRRITPETLTGIESLKLRTKIIVEGLLSGSHRGQDRGFSVDFAEHRDYSPGDDVRFLDWKLSGRRDRFYIRQFEDENQLTVTLLIDNSGSMTYCSQNSQMSKLEYATTLAASLMWVTCEQRDLSRLMTFDGEQHLGSIFGRAGLQRGFDELENILESATQNSDQKSEDDEHWGGLGKAVERIPRKSIVVLLTDAFGDLDSLNRILARLRQMRCDVRLVQIIDPAEATFPFEGSVLFRDLEGQGEQVAIVDAIRSGYLAEFEQFQHQLGRIVGSMGGTRVVVETDSAFNHCLRRILERGNSSGR</sequence>
<proteinExistence type="predicted"/>
<dbReference type="PANTHER" id="PTHR33608:SF7">
    <property type="entry name" value="DUF58 DOMAIN-CONTAINING PROTEIN"/>
    <property type="match status" value="1"/>
</dbReference>
<accession>A0A5C5X453</accession>
<dbReference type="Proteomes" id="UP000317243">
    <property type="component" value="Unassembled WGS sequence"/>
</dbReference>
<dbReference type="InterPro" id="IPR002881">
    <property type="entry name" value="DUF58"/>
</dbReference>
<dbReference type="InterPro" id="IPR036465">
    <property type="entry name" value="vWFA_dom_sf"/>
</dbReference>
<comment type="caution">
    <text evidence="3">The sequence shown here is derived from an EMBL/GenBank/DDBJ whole genome shotgun (WGS) entry which is preliminary data.</text>
</comment>
<gene>
    <name evidence="3" type="ORF">KOR42_11320</name>
</gene>
<evidence type="ECO:0000256" key="1">
    <source>
        <dbReference type="SAM" id="Coils"/>
    </source>
</evidence>
<evidence type="ECO:0000259" key="2">
    <source>
        <dbReference type="Pfam" id="PF01882"/>
    </source>
</evidence>
<organism evidence="3 4">
    <name type="scientific">Thalassoglobus neptunius</name>
    <dbReference type="NCBI Taxonomy" id="1938619"/>
    <lineage>
        <taxon>Bacteria</taxon>
        <taxon>Pseudomonadati</taxon>
        <taxon>Planctomycetota</taxon>
        <taxon>Planctomycetia</taxon>
        <taxon>Planctomycetales</taxon>
        <taxon>Planctomycetaceae</taxon>
        <taxon>Thalassoglobus</taxon>
    </lineage>
</organism>
<reference evidence="3 4" key="1">
    <citation type="submission" date="2019-02" db="EMBL/GenBank/DDBJ databases">
        <title>Deep-cultivation of Planctomycetes and their phenomic and genomic characterization uncovers novel biology.</title>
        <authorList>
            <person name="Wiegand S."/>
            <person name="Jogler M."/>
            <person name="Boedeker C."/>
            <person name="Pinto D."/>
            <person name="Vollmers J."/>
            <person name="Rivas-Marin E."/>
            <person name="Kohn T."/>
            <person name="Peeters S.H."/>
            <person name="Heuer A."/>
            <person name="Rast P."/>
            <person name="Oberbeckmann S."/>
            <person name="Bunk B."/>
            <person name="Jeske O."/>
            <person name="Meyerdierks A."/>
            <person name="Storesund J.E."/>
            <person name="Kallscheuer N."/>
            <person name="Luecker S."/>
            <person name="Lage O.M."/>
            <person name="Pohl T."/>
            <person name="Merkel B.J."/>
            <person name="Hornburger P."/>
            <person name="Mueller R.-W."/>
            <person name="Bruemmer F."/>
            <person name="Labrenz M."/>
            <person name="Spormann A.M."/>
            <person name="Op Den Camp H."/>
            <person name="Overmann J."/>
            <person name="Amann R."/>
            <person name="Jetten M.S.M."/>
            <person name="Mascher T."/>
            <person name="Medema M.H."/>
            <person name="Devos D.P."/>
            <person name="Kaster A.-K."/>
            <person name="Ovreas L."/>
            <person name="Rohde M."/>
            <person name="Galperin M.Y."/>
            <person name="Jogler C."/>
        </authorList>
    </citation>
    <scope>NUCLEOTIDE SEQUENCE [LARGE SCALE GENOMIC DNA]</scope>
    <source>
        <strain evidence="3 4">KOR42</strain>
    </source>
</reference>
<keyword evidence="4" id="KW-1185">Reference proteome</keyword>
<dbReference type="SUPFAM" id="SSF53300">
    <property type="entry name" value="vWA-like"/>
    <property type="match status" value="1"/>
</dbReference>
<dbReference type="OrthoDB" id="9780819at2"/>
<keyword evidence="1" id="KW-0175">Coiled coil</keyword>
<dbReference type="Pfam" id="PF01882">
    <property type="entry name" value="DUF58"/>
    <property type="match status" value="1"/>
</dbReference>
<dbReference type="PANTHER" id="PTHR33608">
    <property type="entry name" value="BLL2464 PROTEIN"/>
    <property type="match status" value="1"/>
</dbReference>
<evidence type="ECO:0000313" key="4">
    <source>
        <dbReference type="Proteomes" id="UP000317243"/>
    </source>
</evidence>
<evidence type="ECO:0000313" key="3">
    <source>
        <dbReference type="EMBL" id="TWT57766.1"/>
    </source>
</evidence>
<feature type="coiled-coil region" evidence="1">
    <location>
        <begin position="143"/>
        <end position="170"/>
    </location>
</feature>
<dbReference type="AlphaFoldDB" id="A0A5C5X453"/>
<dbReference type="RefSeq" id="WP_146507694.1">
    <property type="nucleotide sequence ID" value="NZ_SIHI01000001.1"/>
</dbReference>
<dbReference type="EMBL" id="SIHI01000001">
    <property type="protein sequence ID" value="TWT57766.1"/>
    <property type="molecule type" value="Genomic_DNA"/>
</dbReference>
<dbReference type="Gene3D" id="3.40.50.410">
    <property type="entry name" value="von Willebrand factor, type A domain"/>
    <property type="match status" value="1"/>
</dbReference>